<evidence type="ECO:0000256" key="8">
    <source>
        <dbReference type="ARBA" id="ARBA00023180"/>
    </source>
</evidence>
<evidence type="ECO:0000256" key="7">
    <source>
        <dbReference type="ARBA" id="ARBA00023170"/>
    </source>
</evidence>
<dbReference type="InterPro" id="IPR001320">
    <property type="entry name" value="Iontro_rcpt_C"/>
</dbReference>
<evidence type="ECO:0000313" key="12">
    <source>
        <dbReference type="Proteomes" id="UP001233999"/>
    </source>
</evidence>
<gene>
    <name evidence="11" type="ORF">L9F63_015789</name>
</gene>
<dbReference type="Pfam" id="PF00060">
    <property type="entry name" value="Lig_chan"/>
    <property type="match status" value="1"/>
</dbReference>
<organism evidence="11 12">
    <name type="scientific">Diploptera punctata</name>
    <name type="common">Pacific beetle cockroach</name>
    <dbReference type="NCBI Taxonomy" id="6984"/>
    <lineage>
        <taxon>Eukaryota</taxon>
        <taxon>Metazoa</taxon>
        <taxon>Ecdysozoa</taxon>
        <taxon>Arthropoda</taxon>
        <taxon>Hexapoda</taxon>
        <taxon>Insecta</taxon>
        <taxon>Pterygota</taxon>
        <taxon>Neoptera</taxon>
        <taxon>Polyneoptera</taxon>
        <taxon>Dictyoptera</taxon>
        <taxon>Blattodea</taxon>
        <taxon>Blaberoidea</taxon>
        <taxon>Blaberidae</taxon>
        <taxon>Diplopterinae</taxon>
        <taxon>Diploptera</taxon>
    </lineage>
</organism>
<evidence type="ECO:0000256" key="1">
    <source>
        <dbReference type="ARBA" id="ARBA00004651"/>
    </source>
</evidence>
<feature type="transmembrane region" description="Helical" evidence="9">
    <location>
        <begin position="245"/>
        <end position="268"/>
    </location>
</feature>
<keyword evidence="6 9" id="KW-0472">Membrane</keyword>
<evidence type="ECO:0000256" key="4">
    <source>
        <dbReference type="ARBA" id="ARBA00022692"/>
    </source>
</evidence>
<dbReference type="AlphaFoldDB" id="A0AAD8A4X1"/>
<comment type="caution">
    <text evidence="11">The sequence shown here is derived from an EMBL/GenBank/DDBJ whole genome shotgun (WGS) entry which is preliminary data.</text>
</comment>
<evidence type="ECO:0000256" key="5">
    <source>
        <dbReference type="ARBA" id="ARBA00022989"/>
    </source>
</evidence>
<feature type="transmembrane region" description="Helical" evidence="9">
    <location>
        <begin position="182"/>
        <end position="203"/>
    </location>
</feature>
<comment type="similarity">
    <text evidence="2">Belongs to the glutamate-gated ion channel (TC 1.A.10.1) family.</text>
</comment>
<dbReference type="PANTHER" id="PTHR42643">
    <property type="entry name" value="IONOTROPIC RECEPTOR 20A-RELATED"/>
    <property type="match status" value="1"/>
</dbReference>
<evidence type="ECO:0000313" key="11">
    <source>
        <dbReference type="EMBL" id="KAJ9592554.1"/>
    </source>
</evidence>
<evidence type="ECO:0000256" key="3">
    <source>
        <dbReference type="ARBA" id="ARBA00022475"/>
    </source>
</evidence>
<evidence type="ECO:0000256" key="6">
    <source>
        <dbReference type="ARBA" id="ARBA00023136"/>
    </source>
</evidence>
<dbReference type="GO" id="GO:0050906">
    <property type="term" value="P:detection of stimulus involved in sensory perception"/>
    <property type="evidence" value="ECO:0007669"/>
    <property type="project" value="UniProtKB-ARBA"/>
</dbReference>
<feature type="domain" description="Ionotropic glutamate receptor C-terminal" evidence="10">
    <location>
        <begin position="182"/>
        <end position="437"/>
    </location>
</feature>
<keyword evidence="12" id="KW-1185">Reference proteome</keyword>
<evidence type="ECO:0000256" key="9">
    <source>
        <dbReference type="SAM" id="Phobius"/>
    </source>
</evidence>
<dbReference type="GO" id="GO:0015276">
    <property type="term" value="F:ligand-gated monoatomic ion channel activity"/>
    <property type="evidence" value="ECO:0007669"/>
    <property type="project" value="InterPro"/>
</dbReference>
<dbReference type="InterPro" id="IPR052192">
    <property type="entry name" value="Insect_Ionotropic_Sensory_Rcpt"/>
</dbReference>
<evidence type="ECO:0000256" key="2">
    <source>
        <dbReference type="ARBA" id="ARBA00008685"/>
    </source>
</evidence>
<comment type="subcellular location">
    <subcellularLocation>
        <location evidence="1">Cell membrane</location>
        <topology evidence="1">Multi-pass membrane protein</topology>
    </subcellularLocation>
</comment>
<accession>A0AAD8A4X1</accession>
<keyword evidence="5 9" id="KW-1133">Transmembrane helix</keyword>
<keyword evidence="7" id="KW-0675">Receptor</keyword>
<protein>
    <recommendedName>
        <fullName evidence="10">Ionotropic glutamate receptor C-terminal domain-containing protein</fullName>
    </recommendedName>
</protein>
<dbReference type="Proteomes" id="UP001233999">
    <property type="component" value="Unassembled WGS sequence"/>
</dbReference>
<keyword evidence="3" id="KW-1003">Cell membrane</keyword>
<dbReference type="PANTHER" id="PTHR42643:SF41">
    <property type="entry name" value="IONOTROPIC RECEPTOR 20A-RELATED"/>
    <property type="match status" value="1"/>
</dbReference>
<keyword evidence="8" id="KW-0325">Glycoprotein</keyword>
<dbReference type="Gene3D" id="1.10.287.70">
    <property type="match status" value="1"/>
</dbReference>
<feature type="transmembrane region" description="Helical" evidence="9">
    <location>
        <begin position="429"/>
        <end position="454"/>
    </location>
</feature>
<name>A0AAD8A4X1_DIPPU</name>
<dbReference type="EMBL" id="JASPKZ010003832">
    <property type="protein sequence ID" value="KAJ9592554.1"/>
    <property type="molecule type" value="Genomic_DNA"/>
</dbReference>
<dbReference type="GO" id="GO:0005886">
    <property type="term" value="C:plasma membrane"/>
    <property type="evidence" value="ECO:0007669"/>
    <property type="project" value="UniProtKB-SubCell"/>
</dbReference>
<keyword evidence="4 9" id="KW-0812">Transmembrane</keyword>
<sequence>MAHILEAIKLINAIIIINEEDQYKSNVISPLVSEIYTFFPFHKSHQCGKIDELILVDRWIYSDESGKFQFDSNLFPSKIPKKFNGCEIYFTERFNPMIIFEFDFLRPVFESLKLKLRMSDQDGKPIDIPYAGPEGYAALRLFQHSRPETSVTFPHMYTKNNLYVRCPKQNIRHGNFYKVFTLPVWLLIFLTTFLTATVSVFLQKSSKFESKYFRNLAYSLYSILSMLTAVPAPQMPRTVKLRMFLFLWICHCLILSTVFQCFFTSFLVEPGFERPMTSIREIMDKAEVLFVHPSTLNSYFQYSAVMYLPYSLQSKVKATPYPVEDFIETENSVVYASEFEMESTYFKCCPLMESSNAVHVITVTSVSYYYDVLSFKILQCFEAGIFINELNAYRSSNVLRYDNPTQPKTRVNSFPSTAFSIFHLKHFKVVFYILIFGNIISFVVLLGECILFRIKNLLSAVKVI</sequence>
<evidence type="ECO:0000259" key="10">
    <source>
        <dbReference type="Pfam" id="PF00060"/>
    </source>
</evidence>
<reference evidence="11" key="2">
    <citation type="submission" date="2023-05" db="EMBL/GenBank/DDBJ databases">
        <authorList>
            <person name="Fouks B."/>
        </authorList>
    </citation>
    <scope>NUCLEOTIDE SEQUENCE</scope>
    <source>
        <strain evidence="11">Stay&amp;Tobe</strain>
        <tissue evidence="11">Testes</tissue>
    </source>
</reference>
<reference evidence="11" key="1">
    <citation type="journal article" date="2023" name="IScience">
        <title>Live-bearing cockroach genome reveals convergent evolutionary mechanisms linked to viviparity in insects and beyond.</title>
        <authorList>
            <person name="Fouks B."/>
            <person name="Harrison M.C."/>
            <person name="Mikhailova A.A."/>
            <person name="Marchal E."/>
            <person name="English S."/>
            <person name="Carruthers M."/>
            <person name="Jennings E.C."/>
            <person name="Chiamaka E.L."/>
            <person name="Frigard R.A."/>
            <person name="Pippel M."/>
            <person name="Attardo G.M."/>
            <person name="Benoit J.B."/>
            <person name="Bornberg-Bauer E."/>
            <person name="Tobe S.S."/>
        </authorList>
    </citation>
    <scope>NUCLEOTIDE SEQUENCE</scope>
    <source>
        <strain evidence="11">Stay&amp;Tobe</strain>
    </source>
</reference>
<proteinExistence type="inferred from homology"/>